<reference evidence="2 3" key="1">
    <citation type="submission" date="2024-09" db="EMBL/GenBank/DDBJ databases">
        <authorList>
            <person name="Sun Q."/>
            <person name="Mori K."/>
        </authorList>
    </citation>
    <scope>NUCLEOTIDE SEQUENCE [LARGE SCALE GENOMIC DNA]</scope>
    <source>
        <strain evidence="2 3">NCAIM B.02610</strain>
    </source>
</reference>
<dbReference type="RefSeq" id="WP_335958809.1">
    <property type="nucleotide sequence ID" value="NZ_JAXBLX010000003.1"/>
</dbReference>
<keyword evidence="3" id="KW-1185">Reference proteome</keyword>
<name>A0ABV6K9Z6_9BACI</name>
<dbReference type="CDD" id="cd00188">
    <property type="entry name" value="TOPRIM"/>
    <property type="match status" value="1"/>
</dbReference>
<dbReference type="InterPro" id="IPR036078">
    <property type="entry name" value="Spo11/TopoVI_A_sf"/>
</dbReference>
<sequence length="440" mass="51192">MIDQSIINFIERHVLKKGEELHFNSTTKEASPFVEVGIVKKTARTYRKIGELMFSPNSNTSNCDSIDPILEKMKLTPKKKIQLNEYDKTTLQWLDLGWIMKEVRFQKDEKTIQSSDYRMGYKLFAYLEDISNQDRSASVEELHLWNEKANKILQTKIATQVTKRKEAIHLLEESIVSLIHEDIDALKLTHVFPNKWDFKKRLKFLHFTTATLQLSKQKDNFDWKEVGASYYKEIGGSKVFDTNKEEFIGQLEEWAECPVVNLGLTSLGKITPLYFSGDVRGVFSSYSYGPVHSLTDLSIVEDNYQTSATTLWLVENRGILTRVASEKGFLKATNTLVICVDGHLRNSHRRCIQQLLTNSSLKQVIIWCDYDKDGLQITKELYQACSTAPNMEFKWITHRKMIIREIHEFEKYMEVLLEQQSLEQEQVLGGKEDWLKWINH</sequence>
<dbReference type="Pfam" id="PF09664">
    <property type="entry name" value="DUF2399"/>
    <property type="match status" value="1"/>
</dbReference>
<dbReference type="EMBL" id="JBHLUX010000017">
    <property type="protein sequence ID" value="MFC0470136.1"/>
    <property type="molecule type" value="Genomic_DNA"/>
</dbReference>
<dbReference type="InterPro" id="IPR024465">
    <property type="entry name" value="DUF2399"/>
</dbReference>
<evidence type="ECO:0000259" key="1">
    <source>
        <dbReference type="Pfam" id="PF09664"/>
    </source>
</evidence>
<accession>A0ABV6K9Z6</accession>
<dbReference type="SUPFAM" id="SSF56726">
    <property type="entry name" value="DNA topoisomerase IV, alpha subunit"/>
    <property type="match status" value="1"/>
</dbReference>
<dbReference type="Proteomes" id="UP001589838">
    <property type="component" value="Unassembled WGS sequence"/>
</dbReference>
<proteinExistence type="predicted"/>
<evidence type="ECO:0000313" key="3">
    <source>
        <dbReference type="Proteomes" id="UP001589838"/>
    </source>
</evidence>
<organism evidence="2 3">
    <name type="scientific">Halalkalibacter kiskunsagensis</name>
    <dbReference type="NCBI Taxonomy" id="1548599"/>
    <lineage>
        <taxon>Bacteria</taxon>
        <taxon>Bacillati</taxon>
        <taxon>Bacillota</taxon>
        <taxon>Bacilli</taxon>
        <taxon>Bacillales</taxon>
        <taxon>Bacillaceae</taxon>
        <taxon>Halalkalibacter</taxon>
    </lineage>
</organism>
<feature type="domain" description="DUF2399" evidence="1">
    <location>
        <begin position="294"/>
        <end position="389"/>
    </location>
</feature>
<dbReference type="Gene3D" id="3.40.1360.10">
    <property type="match status" value="1"/>
</dbReference>
<evidence type="ECO:0000313" key="2">
    <source>
        <dbReference type="EMBL" id="MFC0470136.1"/>
    </source>
</evidence>
<protein>
    <submittedName>
        <fullName evidence="2">DUF2399 domain-containing protein</fullName>
    </submittedName>
</protein>
<comment type="caution">
    <text evidence="2">The sequence shown here is derived from an EMBL/GenBank/DDBJ whole genome shotgun (WGS) entry which is preliminary data.</text>
</comment>
<gene>
    <name evidence="2" type="ORF">ACFFHM_06260</name>
</gene>